<gene>
    <name evidence="2" type="ORF">R54876_GBNLAHCA_00122</name>
</gene>
<dbReference type="PANTHER" id="PTHR41771:SF1">
    <property type="entry name" value="MEMBRANE PROTEIN"/>
    <property type="match status" value="1"/>
</dbReference>
<dbReference type="PANTHER" id="PTHR41771">
    <property type="entry name" value="MEMBRANE PROTEIN-RELATED"/>
    <property type="match status" value="1"/>
</dbReference>
<dbReference type="InterPro" id="IPR012507">
    <property type="entry name" value="YibE_F"/>
</dbReference>
<protein>
    <submittedName>
        <fullName evidence="2">Uncharacterized membrane protein</fullName>
    </submittedName>
</protein>
<keyword evidence="1" id="KW-1133">Transmembrane helix</keyword>
<evidence type="ECO:0000256" key="1">
    <source>
        <dbReference type="SAM" id="Phobius"/>
    </source>
</evidence>
<dbReference type="RefSeq" id="WP_349641130.1">
    <property type="nucleotide sequence ID" value="NZ_CAWVOH010000001.1"/>
</dbReference>
<feature type="transmembrane region" description="Helical" evidence="1">
    <location>
        <begin position="221"/>
        <end position="243"/>
    </location>
</feature>
<keyword evidence="3" id="KW-1185">Reference proteome</keyword>
<proteinExistence type="predicted"/>
<keyword evidence="1" id="KW-0812">Transmembrane</keyword>
<accession>A0ABM9N341</accession>
<feature type="transmembrane region" description="Helical" evidence="1">
    <location>
        <begin position="50"/>
        <end position="70"/>
    </location>
</feature>
<name>A0ABM9N341_9LACO</name>
<feature type="transmembrane region" description="Helical" evidence="1">
    <location>
        <begin position="178"/>
        <end position="201"/>
    </location>
</feature>
<dbReference type="Proteomes" id="UP001314241">
    <property type="component" value="Unassembled WGS sequence"/>
</dbReference>
<feature type="transmembrane region" description="Helical" evidence="1">
    <location>
        <begin position="5"/>
        <end position="20"/>
    </location>
</feature>
<keyword evidence="1" id="KW-0472">Membrane</keyword>
<evidence type="ECO:0000313" key="3">
    <source>
        <dbReference type="Proteomes" id="UP001314241"/>
    </source>
</evidence>
<dbReference type="PIRSF" id="PIRSF031503">
    <property type="entry name" value="UCP031503_mp"/>
    <property type="match status" value="1"/>
</dbReference>
<dbReference type="EMBL" id="CAWVOH010000001">
    <property type="protein sequence ID" value="CAK8053566.1"/>
    <property type="molecule type" value="Genomic_DNA"/>
</dbReference>
<sequence>MNSILLLILILLALMLWIGGKQGWKSFIGLMINFALIFILVILINWQFNLYLVTAVISTMILAVAIYLSSDRTAVMNTAFKTSLIVMAGLFILSLIIQHFAQLGGFTTENSDELEGLSLNIGLSFGNLALVVMIVSALGAVSEAAMAVTADLYEVIERNPDLPLSNLVKQRQIISSQIISTAINTLFFGMLGSNLPLLIWYMRLHYSPAILINAKLLVIELVTTLLGILGILGAIWLSSHFVIRDYERKGAAIVDEPDL</sequence>
<comment type="caution">
    <text evidence="2">The sequence shown here is derived from an EMBL/GenBank/DDBJ whole genome shotgun (WGS) entry which is preliminary data.</text>
</comment>
<dbReference type="InterPro" id="IPR014564">
    <property type="entry name" value="UCP031503_TM"/>
</dbReference>
<evidence type="ECO:0000313" key="2">
    <source>
        <dbReference type="EMBL" id="CAK8053566.1"/>
    </source>
</evidence>
<dbReference type="Pfam" id="PF07907">
    <property type="entry name" value="YibE_F"/>
    <property type="match status" value="1"/>
</dbReference>
<feature type="transmembrane region" description="Helical" evidence="1">
    <location>
        <begin position="27"/>
        <end position="44"/>
    </location>
</feature>
<feature type="transmembrane region" description="Helical" evidence="1">
    <location>
        <begin position="82"/>
        <end position="101"/>
    </location>
</feature>
<reference evidence="2 3" key="1">
    <citation type="submission" date="2024-01" db="EMBL/GenBank/DDBJ databases">
        <authorList>
            <person name="Botero Cardona J."/>
        </authorList>
    </citation>
    <scope>NUCLEOTIDE SEQUENCE [LARGE SCALE GENOMIC DNA]</scope>
    <source>
        <strain evidence="2 3">LMG 33000</strain>
    </source>
</reference>
<organism evidence="2 3">
    <name type="scientific">Eupransor demetentiae</name>
    <dbReference type="NCBI Taxonomy" id="3109584"/>
    <lineage>
        <taxon>Bacteria</taxon>
        <taxon>Bacillati</taxon>
        <taxon>Bacillota</taxon>
        <taxon>Bacilli</taxon>
        <taxon>Lactobacillales</taxon>
        <taxon>Lactobacillaceae</taxon>
        <taxon>Eupransor</taxon>
    </lineage>
</organism>
<feature type="transmembrane region" description="Helical" evidence="1">
    <location>
        <begin position="121"/>
        <end position="141"/>
    </location>
</feature>